<dbReference type="InParanoid" id="A0A2R2MTB1"/>
<evidence type="ECO:0000256" key="6">
    <source>
        <dbReference type="SAM" id="MobiDB-lite"/>
    </source>
</evidence>
<feature type="domain" description="TM2" evidence="8">
    <location>
        <begin position="309"/>
        <end position="357"/>
    </location>
</feature>
<dbReference type="PANTHER" id="PTHR21016">
    <property type="entry name" value="BETA-AMYLOID BINDING PROTEIN-RELATED"/>
    <property type="match status" value="1"/>
</dbReference>
<comment type="similarity">
    <text evidence="2">Belongs to the TM2 family.</text>
</comment>
<keyword evidence="9" id="KW-1185">Reference proteome</keyword>
<feature type="compositionally biased region" description="Polar residues" evidence="6">
    <location>
        <begin position="171"/>
        <end position="182"/>
    </location>
</feature>
<name>A0A2R2MTB1_LINAN</name>
<dbReference type="GO" id="GO:0016020">
    <property type="term" value="C:membrane"/>
    <property type="evidence" value="ECO:0007669"/>
    <property type="project" value="UniProtKB-SubCell"/>
</dbReference>
<protein>
    <submittedName>
        <fullName evidence="10">Uncharacterized protein LOC106163691</fullName>
    </submittedName>
</protein>
<dbReference type="InterPro" id="IPR050932">
    <property type="entry name" value="TM2D1-3-like"/>
</dbReference>
<evidence type="ECO:0000256" key="3">
    <source>
        <dbReference type="ARBA" id="ARBA00022692"/>
    </source>
</evidence>
<proteinExistence type="inferred from homology"/>
<gene>
    <name evidence="10" type="primary">LOC106163691</name>
</gene>
<dbReference type="AlphaFoldDB" id="A0A2R2MTB1"/>
<evidence type="ECO:0000256" key="1">
    <source>
        <dbReference type="ARBA" id="ARBA00004141"/>
    </source>
</evidence>
<feature type="transmembrane region" description="Helical" evidence="7">
    <location>
        <begin position="34"/>
        <end position="51"/>
    </location>
</feature>
<dbReference type="OrthoDB" id="10262359at2759"/>
<evidence type="ECO:0000256" key="4">
    <source>
        <dbReference type="ARBA" id="ARBA00022989"/>
    </source>
</evidence>
<feature type="transmembrane region" description="Helical" evidence="7">
    <location>
        <begin position="463"/>
        <end position="480"/>
    </location>
</feature>
<feature type="domain" description="TM2" evidence="8">
    <location>
        <begin position="34"/>
        <end position="76"/>
    </location>
</feature>
<dbReference type="STRING" id="7574.A0A2R2MTB1"/>
<keyword evidence="5 7" id="KW-0472">Membrane</keyword>
<dbReference type="InterPro" id="IPR007829">
    <property type="entry name" value="TM2"/>
</dbReference>
<dbReference type="KEGG" id="lak:106163691"/>
<evidence type="ECO:0000259" key="8">
    <source>
        <dbReference type="Pfam" id="PF05154"/>
    </source>
</evidence>
<feature type="transmembrane region" description="Helical" evidence="7">
    <location>
        <begin position="338"/>
        <end position="363"/>
    </location>
</feature>
<sequence>MPCLVKRRNRELEVALQRPQDAWRYRYRCHLDDAYGLIFPLGFLGLHHFYLRRFKWGLLYLFTFGIFGIGWIIDFFRLPSLVKEANRENQPVQAHGYIVTTARHPSFPGQAVPNSGQSQSLTTEQSGTFTHVDTYSGPPANYDPPTYHGGPQDHAVAPPPPYSEIAGGQSHGFQYNQGQSQPYFSGLQQQNQYQQQQQQHQCQQQQQYQYQQQRDPFQQQQYTNSYGALAPHAPPQEKSHTSIMAAVWVGYKICKEGKLRRKGHEKAQPSAGFVATASSPEACQYVHPPVSQTSPAQNITDSHQRVVKKKSLLEAYLLWLVLGLFGAHHFYLHRPYFGVMYLTTVGLFGCGWLIDLFRMPILVKDANKRIEERTPIQLRKRSIGDAYALWLPLGLWGLHHFYLRRPGIGLYYSLTIGGLGTGFIFDLFRMPFLVKRSNKELEEALRQPQIAWKYFSTCYLDDAYCLIFPLGFLGLHHFYLRRFKWGLLYLLTFGLFGIGWIIDFFRLPSLVKEANQENQPSRAHGYPATNSPLPSFPGQAVPNSNQSPEHVYPRMNQGQDAAPPPPYSEIDRGSSQGI</sequence>
<accession>A0A2R2MTB1</accession>
<dbReference type="PANTHER" id="PTHR21016:SF25">
    <property type="entry name" value="TM2 DOMAIN-CONTAINING PROTEIN DDB_G0277895-RELATED"/>
    <property type="match status" value="1"/>
</dbReference>
<evidence type="ECO:0000313" key="10">
    <source>
        <dbReference type="RefSeq" id="XP_023933348.1"/>
    </source>
</evidence>
<evidence type="ECO:0000313" key="9">
    <source>
        <dbReference type="Proteomes" id="UP000085678"/>
    </source>
</evidence>
<feature type="transmembrane region" description="Helical" evidence="7">
    <location>
        <begin position="486"/>
        <end position="505"/>
    </location>
</feature>
<feature type="transmembrane region" description="Helical" evidence="7">
    <location>
        <begin position="57"/>
        <end position="76"/>
    </location>
</feature>
<dbReference type="GeneID" id="106163691"/>
<dbReference type="Proteomes" id="UP000085678">
    <property type="component" value="Unplaced"/>
</dbReference>
<feature type="transmembrane region" description="Helical" evidence="7">
    <location>
        <begin position="312"/>
        <end position="332"/>
    </location>
</feature>
<organism evidence="9 10">
    <name type="scientific">Lingula anatina</name>
    <name type="common">Brachiopod</name>
    <name type="synonym">Lingula unguis</name>
    <dbReference type="NCBI Taxonomy" id="7574"/>
    <lineage>
        <taxon>Eukaryota</taxon>
        <taxon>Metazoa</taxon>
        <taxon>Spiralia</taxon>
        <taxon>Lophotrochozoa</taxon>
        <taxon>Brachiopoda</taxon>
        <taxon>Linguliformea</taxon>
        <taxon>Lingulata</taxon>
        <taxon>Lingulida</taxon>
        <taxon>Linguloidea</taxon>
        <taxon>Lingulidae</taxon>
        <taxon>Lingula</taxon>
    </lineage>
</organism>
<reference evidence="10" key="1">
    <citation type="submission" date="2025-08" db="UniProtKB">
        <authorList>
            <consortium name="RefSeq"/>
        </authorList>
    </citation>
    <scope>IDENTIFICATION</scope>
    <source>
        <tissue evidence="10">Gonads</tissue>
    </source>
</reference>
<keyword evidence="4 7" id="KW-1133">Transmembrane helix</keyword>
<feature type="transmembrane region" description="Helical" evidence="7">
    <location>
        <begin position="409"/>
        <end position="428"/>
    </location>
</feature>
<evidence type="ECO:0000256" key="7">
    <source>
        <dbReference type="SAM" id="Phobius"/>
    </source>
</evidence>
<feature type="region of interest" description="Disordered" evidence="6">
    <location>
        <begin position="518"/>
        <end position="578"/>
    </location>
</feature>
<dbReference type="Pfam" id="PF05154">
    <property type="entry name" value="TM2"/>
    <property type="match status" value="4"/>
</dbReference>
<feature type="domain" description="TM2" evidence="8">
    <location>
        <begin position="463"/>
        <end position="505"/>
    </location>
</feature>
<feature type="domain" description="TM2" evidence="8">
    <location>
        <begin position="381"/>
        <end position="428"/>
    </location>
</feature>
<evidence type="ECO:0000256" key="5">
    <source>
        <dbReference type="ARBA" id="ARBA00023136"/>
    </source>
</evidence>
<keyword evidence="3 7" id="KW-0812">Transmembrane</keyword>
<evidence type="ECO:0000256" key="2">
    <source>
        <dbReference type="ARBA" id="ARBA00008284"/>
    </source>
</evidence>
<feature type="region of interest" description="Disordered" evidence="6">
    <location>
        <begin position="129"/>
        <end position="182"/>
    </location>
</feature>
<comment type="subcellular location">
    <subcellularLocation>
        <location evidence="1">Membrane</location>
        <topology evidence="1">Multi-pass membrane protein</topology>
    </subcellularLocation>
</comment>
<dbReference type="RefSeq" id="XP_023933348.1">
    <property type="nucleotide sequence ID" value="XM_024077580.1"/>
</dbReference>